<keyword evidence="2" id="KW-1133">Transmembrane helix</keyword>
<feature type="domain" description="Apple" evidence="4">
    <location>
        <begin position="347"/>
        <end position="426"/>
    </location>
</feature>
<proteinExistence type="predicted"/>
<evidence type="ECO:0000256" key="2">
    <source>
        <dbReference type="SAM" id="Phobius"/>
    </source>
</evidence>
<feature type="domain" description="Apple" evidence="4">
    <location>
        <begin position="29"/>
        <end position="138"/>
    </location>
</feature>
<feature type="region of interest" description="Disordered" evidence="1">
    <location>
        <begin position="436"/>
        <end position="635"/>
    </location>
</feature>
<accession>A0ABM4TMM4</accession>
<dbReference type="Pfam" id="PF00024">
    <property type="entry name" value="PAN_1"/>
    <property type="match status" value="4"/>
</dbReference>
<dbReference type="Gene3D" id="3.50.4.10">
    <property type="entry name" value="Hepatocyte Growth Factor"/>
    <property type="match status" value="4"/>
</dbReference>
<dbReference type="Proteomes" id="UP001652628">
    <property type="component" value="Chromosome 2R"/>
</dbReference>
<dbReference type="PANTHER" id="PTHR47327:SF9">
    <property type="entry name" value="NO MECHANORECEPTOR POTENTIAL A, ISOFORM A"/>
    <property type="match status" value="1"/>
</dbReference>
<evidence type="ECO:0000256" key="3">
    <source>
        <dbReference type="SAM" id="SignalP"/>
    </source>
</evidence>
<feature type="domain" description="Apple" evidence="4">
    <location>
        <begin position="663"/>
        <end position="764"/>
    </location>
</feature>
<protein>
    <submittedName>
        <fullName evidence="7">Uncharacterized protein nompA isoform X4</fullName>
    </submittedName>
</protein>
<dbReference type="SMART" id="SM00473">
    <property type="entry name" value="PAN_AP"/>
    <property type="match status" value="4"/>
</dbReference>
<feature type="compositionally biased region" description="Gly residues" evidence="1">
    <location>
        <begin position="1199"/>
        <end position="1218"/>
    </location>
</feature>
<evidence type="ECO:0000259" key="5">
    <source>
        <dbReference type="PROSITE" id="PS51034"/>
    </source>
</evidence>
<reference evidence="7" key="1">
    <citation type="submission" date="2025-08" db="UniProtKB">
        <authorList>
            <consortium name="RefSeq"/>
        </authorList>
    </citation>
    <scope>IDENTIFICATION</scope>
</reference>
<feature type="compositionally biased region" description="Basic and acidic residues" evidence="1">
    <location>
        <begin position="551"/>
        <end position="561"/>
    </location>
</feature>
<feature type="compositionally biased region" description="Gly residues" evidence="1">
    <location>
        <begin position="469"/>
        <end position="487"/>
    </location>
</feature>
<keyword evidence="2" id="KW-0472">Membrane</keyword>
<feature type="domain" description="ZP" evidence="5">
    <location>
        <begin position="777"/>
        <end position="1019"/>
    </location>
</feature>
<feature type="compositionally biased region" description="Basic and acidic residues" evidence="1">
    <location>
        <begin position="574"/>
        <end position="589"/>
    </location>
</feature>
<feature type="signal peptide" evidence="3">
    <location>
        <begin position="1"/>
        <end position="25"/>
    </location>
</feature>
<feature type="region of interest" description="Disordered" evidence="1">
    <location>
        <begin position="1012"/>
        <end position="1043"/>
    </location>
</feature>
<dbReference type="SMART" id="SM00241">
    <property type="entry name" value="ZP"/>
    <property type="match status" value="1"/>
</dbReference>
<evidence type="ECO:0000313" key="7">
    <source>
        <dbReference type="RefSeq" id="XP_070851222.1"/>
    </source>
</evidence>
<dbReference type="InterPro" id="IPR001507">
    <property type="entry name" value="ZP_dom"/>
</dbReference>
<name>A0ABM4TMM4_DROSZ</name>
<feature type="compositionally biased region" description="Basic and acidic residues" evidence="1">
    <location>
        <begin position="1081"/>
        <end position="1091"/>
    </location>
</feature>
<feature type="transmembrane region" description="Helical" evidence="2">
    <location>
        <begin position="1128"/>
        <end position="1153"/>
    </location>
</feature>
<feature type="domain" description="Apple" evidence="4">
    <location>
        <begin position="239"/>
        <end position="323"/>
    </location>
</feature>
<organism evidence="6 7">
    <name type="scientific">Drosophila suzukii</name>
    <name type="common">Spotted-wing drosophila fruit fly</name>
    <dbReference type="NCBI Taxonomy" id="28584"/>
    <lineage>
        <taxon>Eukaryota</taxon>
        <taxon>Metazoa</taxon>
        <taxon>Ecdysozoa</taxon>
        <taxon>Arthropoda</taxon>
        <taxon>Hexapoda</taxon>
        <taxon>Insecta</taxon>
        <taxon>Pterygota</taxon>
        <taxon>Neoptera</taxon>
        <taxon>Endopterygota</taxon>
        <taxon>Diptera</taxon>
        <taxon>Brachycera</taxon>
        <taxon>Muscomorpha</taxon>
        <taxon>Ephydroidea</taxon>
        <taxon>Drosophilidae</taxon>
        <taxon>Drosophila</taxon>
        <taxon>Sophophora</taxon>
    </lineage>
</organism>
<dbReference type="SUPFAM" id="SSF57414">
    <property type="entry name" value="Hairpin loop containing domain-like"/>
    <property type="match status" value="4"/>
</dbReference>
<dbReference type="PANTHER" id="PTHR47327">
    <property type="entry name" value="FI18240P1-RELATED"/>
    <property type="match status" value="1"/>
</dbReference>
<dbReference type="InterPro" id="IPR052774">
    <property type="entry name" value="Celegans_DevNeuronal_Protein"/>
</dbReference>
<keyword evidence="6" id="KW-1185">Reference proteome</keyword>
<dbReference type="PROSITE" id="PS51034">
    <property type="entry name" value="ZP_2"/>
    <property type="match status" value="1"/>
</dbReference>
<gene>
    <name evidence="7" type="primary">nompA</name>
</gene>
<dbReference type="InterPro" id="IPR003609">
    <property type="entry name" value="Pan_app"/>
</dbReference>
<feature type="region of interest" description="Disordered" evidence="1">
    <location>
        <begin position="1199"/>
        <end position="1224"/>
    </location>
</feature>
<dbReference type="RefSeq" id="XP_070851222.1">
    <property type="nucleotide sequence ID" value="XM_070995121.1"/>
</dbReference>
<dbReference type="GeneID" id="108008482"/>
<feature type="region of interest" description="Disordered" evidence="1">
    <location>
        <begin position="1065"/>
        <end position="1091"/>
    </location>
</feature>
<evidence type="ECO:0000256" key="1">
    <source>
        <dbReference type="SAM" id="MobiDB-lite"/>
    </source>
</evidence>
<feature type="region of interest" description="Disordered" evidence="1">
    <location>
        <begin position="718"/>
        <end position="747"/>
    </location>
</feature>
<feature type="domain" description="Apple" evidence="4">
    <location>
        <begin position="148"/>
        <end position="232"/>
    </location>
</feature>
<feature type="compositionally biased region" description="Basic and acidic residues" evidence="1">
    <location>
        <begin position="523"/>
        <end position="536"/>
    </location>
</feature>
<feature type="chain" id="PRO_5047354587" evidence="3">
    <location>
        <begin position="26"/>
        <end position="1322"/>
    </location>
</feature>
<evidence type="ECO:0000259" key="4">
    <source>
        <dbReference type="PROSITE" id="PS50948"/>
    </source>
</evidence>
<feature type="compositionally biased region" description="Basic and acidic residues" evidence="1">
    <location>
        <begin position="720"/>
        <end position="747"/>
    </location>
</feature>
<keyword evidence="3" id="KW-0732">Signal</keyword>
<dbReference type="PROSITE" id="PS50948">
    <property type="entry name" value="PAN"/>
    <property type="match status" value="5"/>
</dbReference>
<evidence type="ECO:0000313" key="6">
    <source>
        <dbReference type="Proteomes" id="UP001652628"/>
    </source>
</evidence>
<sequence length="1322" mass="147604">MRPKKGLHLLLTTLVVGLCLGKINGQTTCKNGLGRVLYERLPNQQLQGYDDDVVRDTAPPFRVLEKCQDLCLRDRSGSNNLVRTCTSFDFQPGSRITSFGGNSEYEESLCYLTSEQAGPEGIGSLMLVPNSVHFNEICLTSSRPERECPSRRYVFERHPRKKLKLPISDIKEITAANRSDCEDKCLNEFSFVCRSANFDSTMRSCTLSRFTRRTHPELMEDDPNSDYLENTCLNAERRCDGLAVFVKEENKRLGGPFEVDIFNNMTLEECQTMCLRAEKYFCRSVEFDDQSKQCILSEEDSISQKDDISISSSPTHHFYDLVCLDNQRANDYPDNSVTSHLFSSGRRPDTAFQRYRNSRLGGEFHSEITGRSLSECLDECLRQTSFQCRSAVYSDRFRTCRLSRYNQKDGMRIIYDADYDYYENLMLNVVGGGADGDGSGHSGSSDGKRPGDQSGSNWRQPNKHDDRYGSGGSTGGGGSHGGTGSGGSRLPPGEGVDYGRPYDRYPDFAGNEYDRNPYGGAGGDRDRDRYPPDRYGSRYPTGGDGMGYNRPYDRFPDDYGLERPPPPFYDYDYEERYGDRYGPYDREYDGPPGRRPPSSGPYGRYDSPFNRPYGGNGLDDRPLPLPGLGLSHPPTPYGGGGGGHVGVGVGVNSGPPRPPITRCEESDNFKQIAARHKMRRHFVRRALIVPSLIQCERECIESRDFVCRSFNYRDSAASSYEDRDRDRDRESPNCELSDRDSRELDIHDPGTFDASNYDFYERSIGRSDGECMDVTQTCNEEGMEFTIRTPEGFLGRIYTYGFYDRCFFRGNGGTVNVLRLSGPQGYPDCGTQRYGDTLTNIVVVQFSDNVQTSRDKRYNLTCIFRGPGEAVVSSGYIGAGSGSPIPIEYLPAENTLSSKVRLSILYQGRPTTTIAVGDPLTFRLEAQDGYNHVTDIFATNVVARDPYSGRSIQLIDRFGCPVDPFVFPELDKLRDGDTLEARFNAFKIPESNFLVFEATVRSCREGCQPAYCPGPAGRQEPSFGRRRRSLNTTEEPEPEALALESNNQMEASTLDEVTVVNSTTVSATLGQAPGNGTQSGEKTKETEEPEQVREMIEVFETREEIEKESYPRKLVAPVETVCMTPAEYHGLITAIILLMILLFSITLVAGLGYRRYWKSISKNRLVDRHSPIHSLGHSHSSIRTHERFTEIGHMPNLTGGGGAGGGGGGGAGGTGGGANQSASNRASNAFRTNMSMFGGSLHKTFATGNLARMCQLPVINPMRTTNQGSHQFEDPSEPIYTDPSLFERSRQVQGHNVTDPRKEESTTTYRNCKYVRHLFRFV</sequence>
<dbReference type="CDD" id="cd01099">
    <property type="entry name" value="PAN_AP_HGF"/>
    <property type="match status" value="4"/>
</dbReference>
<keyword evidence="2" id="KW-0812">Transmembrane</keyword>